<dbReference type="PANTHER" id="PTHR46637">
    <property type="entry name" value="TIS1421-TRANSPOSASE PROTEIN A"/>
    <property type="match status" value="1"/>
</dbReference>
<protein>
    <submittedName>
        <fullName evidence="2">Transposase</fullName>
    </submittedName>
</protein>
<evidence type="ECO:0000259" key="1">
    <source>
        <dbReference type="Pfam" id="PF13340"/>
    </source>
</evidence>
<feature type="domain" description="Insertion element IS402-like" evidence="1">
    <location>
        <begin position="29"/>
        <end position="74"/>
    </location>
</feature>
<dbReference type="InterPro" id="IPR052909">
    <property type="entry name" value="Transposase_6_like"/>
</dbReference>
<dbReference type="PANTHER" id="PTHR46637:SF1">
    <property type="entry name" value="BLL5188 PROTEIN"/>
    <property type="match status" value="1"/>
</dbReference>
<name>A0ABU7FSU3_9ACTN</name>
<comment type="caution">
    <text evidence="2">The sequence shown here is derived from an EMBL/GenBank/DDBJ whole genome shotgun (WGS) entry which is preliminary data.</text>
</comment>
<dbReference type="EMBL" id="JAYWVC010000209">
    <property type="protein sequence ID" value="MED7827180.1"/>
    <property type="molecule type" value="Genomic_DNA"/>
</dbReference>
<reference evidence="2" key="1">
    <citation type="submission" date="2024-01" db="EMBL/GenBank/DDBJ databases">
        <title>First draft genome sequence data of TA4-1, the type strain of Gram-positive actinobacterium Streptomyces chiangmaiensis.</title>
        <authorList>
            <person name="Yasawong M."/>
            <person name="Nantapong N."/>
        </authorList>
    </citation>
    <scope>NUCLEOTIDE SEQUENCE</scope>
    <source>
        <strain evidence="2">TA4-1</strain>
    </source>
</reference>
<dbReference type="InterPro" id="IPR025161">
    <property type="entry name" value="IS402-like_dom"/>
</dbReference>
<dbReference type="RefSeq" id="WP_329511561.1">
    <property type="nucleotide sequence ID" value="NZ_BAAAYZ010000256.1"/>
</dbReference>
<dbReference type="Proteomes" id="UP001333996">
    <property type="component" value="Unassembled WGS sequence"/>
</dbReference>
<evidence type="ECO:0000313" key="3">
    <source>
        <dbReference type="Proteomes" id="UP001333996"/>
    </source>
</evidence>
<organism evidence="2 3">
    <name type="scientific">Streptomyces chiangmaiensis</name>
    <dbReference type="NCBI Taxonomy" id="766497"/>
    <lineage>
        <taxon>Bacteria</taxon>
        <taxon>Bacillati</taxon>
        <taxon>Actinomycetota</taxon>
        <taxon>Actinomycetes</taxon>
        <taxon>Kitasatosporales</taxon>
        <taxon>Streptomycetaceae</taxon>
        <taxon>Streptomyces</taxon>
    </lineage>
</organism>
<evidence type="ECO:0000313" key="2">
    <source>
        <dbReference type="EMBL" id="MED7827180.1"/>
    </source>
</evidence>
<proteinExistence type="predicted"/>
<sequence>MTRAQLTSNKREFIGSFLPVGRFGSYPGRLGEQFVIWWFRTGSQWRETPEWFGAWQTVCNRFVRWRGAGVFRTLLDRAVAEATRRGEIGMSLVSVDSTTARAHHGAAGMRVGGETRAAVEEAALQKGRVRATRRAGRRK</sequence>
<keyword evidence="3" id="KW-1185">Reference proteome</keyword>
<dbReference type="Pfam" id="PF13340">
    <property type="entry name" value="DUF4096"/>
    <property type="match status" value="1"/>
</dbReference>
<accession>A0ABU7FSU3</accession>
<gene>
    <name evidence="2" type="ORF">VXC91_36025</name>
</gene>